<sequence>MAVTQPGRSYCNHSQQPYNPFLRAILTNQDLPIHIEELHTSNVHEGNPREIPEEDIQSFRSAVSNLSLLAKFKYRLNQGIKEGIWSYTNLICDLFDHADAGDFSGIDNFQRSSIETTNVLCAMENVQDYAGVLSKAHEVQIVQLNDGNISPSRFQDGSSIVEYYSYPRKWHYYEDYFKPQEAVKELKRHKSTLEELTMLDYDDRLKQSWTELQQFNRLKKLRSGMQSLLGLLHPQSAVMETYPADTQADEKRTGLVEVLPASIEHLVVLYADARIIPRSQKVEDVCEKQFPNLKKVVIGFCSESMEKNVQSEIRGLDLLVLFQTQEEGEA</sequence>
<dbReference type="HOGENOM" id="CLU_050406_0_0_1"/>
<proteinExistence type="predicted"/>
<gene>
    <name evidence="1" type="ORF">EURHEDRAFT_518425</name>
</gene>
<dbReference type="OrthoDB" id="4467082at2759"/>
<dbReference type="GeneID" id="63701798"/>
<keyword evidence="2" id="KW-1185">Reference proteome</keyword>
<name>A0A017S5G6_ASPRC</name>
<dbReference type="STRING" id="1388766.A0A017S5G6"/>
<evidence type="ECO:0000313" key="2">
    <source>
        <dbReference type="Proteomes" id="UP000019804"/>
    </source>
</evidence>
<evidence type="ECO:0000313" key="1">
    <source>
        <dbReference type="EMBL" id="EYE91410.1"/>
    </source>
</evidence>
<accession>A0A017S5G6</accession>
<dbReference type="Proteomes" id="UP000019804">
    <property type="component" value="Unassembled WGS sequence"/>
</dbReference>
<protein>
    <submittedName>
        <fullName evidence="1">Uncharacterized protein</fullName>
    </submittedName>
</protein>
<dbReference type="AlphaFoldDB" id="A0A017S5G6"/>
<dbReference type="RefSeq" id="XP_040635100.1">
    <property type="nucleotide sequence ID" value="XM_040786674.1"/>
</dbReference>
<reference evidence="2" key="1">
    <citation type="journal article" date="2014" name="Nat. Commun.">
        <title>Genomic adaptations of the halophilic Dead Sea filamentous fungus Eurotium rubrum.</title>
        <authorList>
            <person name="Kis-Papo T."/>
            <person name="Weig A.R."/>
            <person name="Riley R."/>
            <person name="Persoh D."/>
            <person name="Salamov A."/>
            <person name="Sun H."/>
            <person name="Lipzen A."/>
            <person name="Wasser S.P."/>
            <person name="Rambold G."/>
            <person name="Grigoriev I.V."/>
            <person name="Nevo E."/>
        </authorList>
    </citation>
    <scope>NUCLEOTIDE SEQUENCE [LARGE SCALE GENOMIC DNA]</scope>
    <source>
        <strain evidence="2">CBS 135680</strain>
    </source>
</reference>
<dbReference type="EMBL" id="KK088445">
    <property type="protein sequence ID" value="EYE91410.1"/>
    <property type="molecule type" value="Genomic_DNA"/>
</dbReference>
<organism evidence="1 2">
    <name type="scientific">Aspergillus ruber (strain CBS 135680)</name>
    <dbReference type="NCBI Taxonomy" id="1388766"/>
    <lineage>
        <taxon>Eukaryota</taxon>
        <taxon>Fungi</taxon>
        <taxon>Dikarya</taxon>
        <taxon>Ascomycota</taxon>
        <taxon>Pezizomycotina</taxon>
        <taxon>Eurotiomycetes</taxon>
        <taxon>Eurotiomycetidae</taxon>
        <taxon>Eurotiales</taxon>
        <taxon>Aspergillaceae</taxon>
        <taxon>Aspergillus</taxon>
        <taxon>Aspergillus subgen. Aspergillus</taxon>
    </lineage>
</organism>